<dbReference type="AlphaFoldDB" id="A0A0E9PR47"/>
<name>A0A0E9PR47_ANGAN</name>
<protein>
    <submittedName>
        <fullName evidence="2">Uncharacterized protein</fullName>
    </submittedName>
</protein>
<feature type="signal peptide" evidence="1">
    <location>
        <begin position="1"/>
        <end position="18"/>
    </location>
</feature>
<dbReference type="EMBL" id="GBXM01101835">
    <property type="protein sequence ID" value="JAH06742.1"/>
    <property type="molecule type" value="Transcribed_RNA"/>
</dbReference>
<reference evidence="2" key="2">
    <citation type="journal article" date="2015" name="Fish Shellfish Immunol.">
        <title>Early steps in the European eel (Anguilla anguilla)-Vibrio vulnificus interaction in the gills: Role of the RtxA13 toxin.</title>
        <authorList>
            <person name="Callol A."/>
            <person name="Pajuelo D."/>
            <person name="Ebbesson L."/>
            <person name="Teles M."/>
            <person name="MacKenzie S."/>
            <person name="Amaro C."/>
        </authorList>
    </citation>
    <scope>NUCLEOTIDE SEQUENCE</scope>
</reference>
<evidence type="ECO:0000313" key="2">
    <source>
        <dbReference type="EMBL" id="JAH06742.1"/>
    </source>
</evidence>
<feature type="chain" id="PRO_5002431026" evidence="1">
    <location>
        <begin position="19"/>
        <end position="29"/>
    </location>
</feature>
<organism evidence="2">
    <name type="scientific">Anguilla anguilla</name>
    <name type="common">European freshwater eel</name>
    <name type="synonym">Muraena anguilla</name>
    <dbReference type="NCBI Taxonomy" id="7936"/>
    <lineage>
        <taxon>Eukaryota</taxon>
        <taxon>Metazoa</taxon>
        <taxon>Chordata</taxon>
        <taxon>Craniata</taxon>
        <taxon>Vertebrata</taxon>
        <taxon>Euteleostomi</taxon>
        <taxon>Actinopterygii</taxon>
        <taxon>Neopterygii</taxon>
        <taxon>Teleostei</taxon>
        <taxon>Anguilliformes</taxon>
        <taxon>Anguillidae</taxon>
        <taxon>Anguilla</taxon>
    </lineage>
</organism>
<keyword evidence="1" id="KW-0732">Signal</keyword>
<evidence type="ECO:0000256" key="1">
    <source>
        <dbReference type="SAM" id="SignalP"/>
    </source>
</evidence>
<proteinExistence type="predicted"/>
<sequence>MFIALCAFLLLLFQAPWSDIPGNVSVATA</sequence>
<accession>A0A0E9PR47</accession>
<reference evidence="2" key="1">
    <citation type="submission" date="2014-11" db="EMBL/GenBank/DDBJ databases">
        <authorList>
            <person name="Amaro Gonzalez C."/>
        </authorList>
    </citation>
    <scope>NUCLEOTIDE SEQUENCE</scope>
</reference>